<comment type="caution">
    <text evidence="1">The sequence shown here is derived from an EMBL/GenBank/DDBJ whole genome shotgun (WGS) entry which is preliminary data.</text>
</comment>
<feature type="non-terminal residue" evidence="1">
    <location>
        <position position="40"/>
    </location>
</feature>
<gene>
    <name evidence="1" type="ORF">Q604_UNBC13974G0002</name>
</gene>
<dbReference type="EMBL" id="AZMM01013974">
    <property type="protein sequence ID" value="ETJ31540.1"/>
    <property type="molecule type" value="Genomic_DNA"/>
</dbReference>
<sequence length="40" mass="4481">MTTLFFESEKSKMRLSIFSLLPGNYTVPGLSSDNSEARLL</sequence>
<organism evidence="1">
    <name type="scientific">human gut metagenome</name>
    <dbReference type="NCBI Taxonomy" id="408170"/>
    <lineage>
        <taxon>unclassified sequences</taxon>
        <taxon>metagenomes</taxon>
        <taxon>organismal metagenomes</taxon>
    </lineage>
</organism>
<evidence type="ECO:0000313" key="1">
    <source>
        <dbReference type="EMBL" id="ETJ31540.1"/>
    </source>
</evidence>
<accession>W1XPY7</accession>
<reference evidence="1" key="1">
    <citation type="submission" date="2013-12" db="EMBL/GenBank/DDBJ databases">
        <title>A Varibaculum cambriense genome reconstructed from a premature infant gut community with otherwise low bacterial novelty that shifts toward anaerobic metabolism during the third week of life.</title>
        <authorList>
            <person name="Brown C.T."/>
            <person name="Sharon I."/>
            <person name="Thomas B.C."/>
            <person name="Castelle C.J."/>
            <person name="Morowitz M.J."/>
            <person name="Banfield J.F."/>
        </authorList>
    </citation>
    <scope>NUCLEOTIDE SEQUENCE</scope>
</reference>
<proteinExistence type="predicted"/>
<protein>
    <submittedName>
        <fullName evidence="1">Uncharacterized protein</fullName>
    </submittedName>
</protein>
<name>W1XPY7_9ZZZZ</name>
<dbReference type="AlphaFoldDB" id="W1XPY7"/>